<evidence type="ECO:0000313" key="8">
    <source>
        <dbReference type="Proteomes" id="UP000234254"/>
    </source>
</evidence>
<dbReference type="RefSeq" id="XP_024689044.1">
    <property type="nucleotide sequence ID" value="XM_024839651.1"/>
</dbReference>
<comment type="caution">
    <text evidence="7">The sequence shown here is derived from an EMBL/GenBank/DDBJ whole genome shotgun (WGS) entry which is preliminary data.</text>
</comment>
<dbReference type="InterPro" id="IPR000719">
    <property type="entry name" value="Prot_kinase_dom"/>
</dbReference>
<evidence type="ECO:0000256" key="5">
    <source>
        <dbReference type="ARBA" id="ARBA00022840"/>
    </source>
</evidence>
<organism evidence="7 8">
    <name type="scientific">Aspergillus campestris (strain IBT 28561)</name>
    <dbReference type="NCBI Taxonomy" id="1392248"/>
    <lineage>
        <taxon>Eukaryota</taxon>
        <taxon>Fungi</taxon>
        <taxon>Dikarya</taxon>
        <taxon>Ascomycota</taxon>
        <taxon>Pezizomycotina</taxon>
        <taxon>Eurotiomycetes</taxon>
        <taxon>Eurotiomycetidae</taxon>
        <taxon>Eurotiales</taxon>
        <taxon>Aspergillaceae</taxon>
        <taxon>Aspergillus</taxon>
        <taxon>Aspergillus subgen. Circumdati</taxon>
    </lineage>
</organism>
<sequence length="373" mass="42619">MQTRQLAIAGDIRSYDLGHMLGVRHFVEMMMQQFVQSDVSGSTFETPSRYTDLCVVDSRVRDNTCTAFDRLCRQPVTVKRINRPFDRIEAVRYAYQQVRLAGELQHDNLVFLQDIYISPTEDIYLITELHGIPLGGLLKDGPLDPALVQFLMYQILRGLKYIHSAGVVHGDLTPSKLFVDRNCDLKLSDFHIDRETDPNGTDHTSLHYEAPEIMLAWSLYDMGVDIFSAGCIFAEMMLGKPLFPSKDHAQQLGFATGLLGPPPQWMVQNSSIAKINSRSWSGYQPRRISSIFAQQDPEAVDLLDSMLMYDPRERITADNAITHPYLERYHDASDEPVAVQKFDWTFKDAQIPGATWKWMIYSEATRYHTEQSL</sequence>
<evidence type="ECO:0000313" key="7">
    <source>
        <dbReference type="EMBL" id="PKY00450.1"/>
    </source>
</evidence>
<dbReference type="InterPro" id="IPR050117">
    <property type="entry name" value="MAPK"/>
</dbReference>
<dbReference type="GeneID" id="36547175"/>
<dbReference type="Gene3D" id="3.30.200.20">
    <property type="entry name" value="Phosphorylase Kinase, domain 1"/>
    <property type="match status" value="1"/>
</dbReference>
<evidence type="ECO:0000256" key="3">
    <source>
        <dbReference type="ARBA" id="ARBA00022741"/>
    </source>
</evidence>
<keyword evidence="3" id="KW-0547">Nucleotide-binding</keyword>
<dbReference type="PROSITE" id="PS50011">
    <property type="entry name" value="PROTEIN_KINASE_DOM"/>
    <property type="match status" value="1"/>
</dbReference>
<reference evidence="7" key="1">
    <citation type="submission" date="2016-12" db="EMBL/GenBank/DDBJ databases">
        <title>The genomes of Aspergillus section Nigri reveals drivers in fungal speciation.</title>
        <authorList>
            <consortium name="DOE Joint Genome Institute"/>
            <person name="Vesth T.C."/>
            <person name="Nybo J."/>
            <person name="Theobald S."/>
            <person name="Brandl J."/>
            <person name="Frisvad J.C."/>
            <person name="Nielsen K.F."/>
            <person name="Lyhne E.K."/>
            <person name="Kogle M.E."/>
            <person name="Kuo A."/>
            <person name="Riley R."/>
            <person name="Clum A."/>
            <person name="Nolan M."/>
            <person name="Lipzen A."/>
            <person name="Salamov A."/>
            <person name="Henrissat B."/>
            <person name="Wiebenga A."/>
            <person name="De vries R.P."/>
            <person name="Grigoriev I.V."/>
            <person name="Mortensen U.H."/>
            <person name="Andersen M.R."/>
            <person name="Baker S.E."/>
        </authorList>
    </citation>
    <scope>NUCLEOTIDE SEQUENCE</scope>
    <source>
        <strain evidence="7">IBT 28561</strain>
    </source>
</reference>
<dbReference type="OrthoDB" id="4447276at2759"/>
<dbReference type="GO" id="GO:0004674">
    <property type="term" value="F:protein serine/threonine kinase activity"/>
    <property type="evidence" value="ECO:0007669"/>
    <property type="project" value="UniProtKB-KW"/>
</dbReference>
<keyword evidence="1" id="KW-0723">Serine/threonine-protein kinase</keyword>
<evidence type="ECO:0000256" key="1">
    <source>
        <dbReference type="ARBA" id="ARBA00022527"/>
    </source>
</evidence>
<dbReference type="FunFam" id="1.10.510.10:FF:000624">
    <property type="entry name" value="Mitogen-activated protein kinase"/>
    <property type="match status" value="1"/>
</dbReference>
<keyword evidence="5" id="KW-0067">ATP-binding</keyword>
<evidence type="ECO:0000256" key="2">
    <source>
        <dbReference type="ARBA" id="ARBA00022679"/>
    </source>
</evidence>
<dbReference type="Gene3D" id="1.10.510.10">
    <property type="entry name" value="Transferase(Phosphotransferase) domain 1"/>
    <property type="match status" value="1"/>
</dbReference>
<keyword evidence="4 7" id="KW-0418">Kinase</keyword>
<dbReference type="Proteomes" id="UP000234254">
    <property type="component" value="Unassembled WGS sequence"/>
</dbReference>
<dbReference type="PANTHER" id="PTHR24055">
    <property type="entry name" value="MITOGEN-ACTIVATED PROTEIN KINASE"/>
    <property type="match status" value="1"/>
</dbReference>
<accession>A0A2I1CS50</accession>
<name>A0A2I1CS50_ASPC2</name>
<dbReference type="SUPFAM" id="SSF56112">
    <property type="entry name" value="Protein kinase-like (PK-like)"/>
    <property type="match status" value="1"/>
</dbReference>
<evidence type="ECO:0000259" key="6">
    <source>
        <dbReference type="PROSITE" id="PS50011"/>
    </source>
</evidence>
<dbReference type="Pfam" id="PF00069">
    <property type="entry name" value="Pkinase"/>
    <property type="match status" value="1"/>
</dbReference>
<feature type="domain" description="Protein kinase" evidence="6">
    <location>
        <begin position="15"/>
        <end position="326"/>
    </location>
</feature>
<proteinExistence type="predicted"/>
<evidence type="ECO:0000256" key="4">
    <source>
        <dbReference type="ARBA" id="ARBA00022777"/>
    </source>
</evidence>
<keyword evidence="2" id="KW-0808">Transferase</keyword>
<protein>
    <submittedName>
        <fullName evidence="7">MAP kinase SakA</fullName>
    </submittedName>
</protein>
<dbReference type="AlphaFoldDB" id="A0A2I1CS50"/>
<dbReference type="EMBL" id="MSFM01000014">
    <property type="protein sequence ID" value="PKY00450.1"/>
    <property type="molecule type" value="Genomic_DNA"/>
</dbReference>
<keyword evidence="8" id="KW-1185">Reference proteome</keyword>
<dbReference type="InterPro" id="IPR011009">
    <property type="entry name" value="Kinase-like_dom_sf"/>
</dbReference>
<dbReference type="VEuPathDB" id="FungiDB:P168DRAFT_313297"/>
<gene>
    <name evidence="7" type="ORF">P168DRAFT_313297</name>
</gene>
<dbReference type="GO" id="GO:0005524">
    <property type="term" value="F:ATP binding"/>
    <property type="evidence" value="ECO:0007669"/>
    <property type="project" value="UniProtKB-KW"/>
</dbReference>